<dbReference type="Pfam" id="PF10980">
    <property type="entry name" value="DUF2787"/>
    <property type="match status" value="1"/>
</dbReference>
<accession>A0A5B7YB06</accession>
<dbReference type="EMBL" id="CP039852">
    <property type="protein sequence ID" value="QCZ92645.1"/>
    <property type="molecule type" value="Genomic_DNA"/>
</dbReference>
<dbReference type="InterPro" id="IPR021248">
    <property type="entry name" value="DUF2787"/>
</dbReference>
<dbReference type="KEGG" id="salk:FBQ74_03785"/>
<name>A0A5B7YB06_9ALTE</name>
<keyword evidence="2" id="KW-1185">Reference proteome</keyword>
<sequence length="136" mass="15560">MDINYKNLALPVSQRFTAALTEELGDMSVSNSAVTLNFRDPSYSAETGGFHPVEIRLERRGDAFDIIYITDFAYIGIGPFAELVKELDFDFQSGVFQNLHGIFPIETGYDLYRIWEGNFLHYWRELSAFQVSVSEE</sequence>
<dbReference type="Proteomes" id="UP000304912">
    <property type="component" value="Chromosome"/>
</dbReference>
<dbReference type="AlphaFoldDB" id="A0A5B7YB06"/>
<evidence type="ECO:0000313" key="2">
    <source>
        <dbReference type="Proteomes" id="UP000304912"/>
    </source>
</evidence>
<proteinExistence type="predicted"/>
<reference evidence="1 2" key="1">
    <citation type="submission" date="2019-04" db="EMBL/GenBank/DDBJ databases">
        <title>Salinimonas iocasae sp. nov., a halophilic bacterium isolated from the outer tube casing of tubeworms in Okinawa Trough.</title>
        <authorList>
            <person name="Zhang H."/>
            <person name="Wang H."/>
            <person name="Li C."/>
        </authorList>
    </citation>
    <scope>NUCLEOTIDE SEQUENCE [LARGE SCALE GENOMIC DNA]</scope>
    <source>
        <strain evidence="1 2">KX18D6</strain>
    </source>
</reference>
<protein>
    <submittedName>
        <fullName evidence="1">DUF2787 domain-containing protein</fullName>
    </submittedName>
</protein>
<evidence type="ECO:0000313" key="1">
    <source>
        <dbReference type="EMBL" id="QCZ92645.1"/>
    </source>
</evidence>
<dbReference type="PANTHER" id="PTHR38978">
    <property type="entry name" value="DUF2787 DOMAIN-CONTAINING PROTEIN"/>
    <property type="match status" value="1"/>
</dbReference>
<gene>
    <name evidence="1" type="ORF">FBQ74_03785</name>
</gene>
<dbReference type="PANTHER" id="PTHR38978:SF2">
    <property type="entry name" value="DUF2787 DOMAIN-CONTAINING PROTEIN"/>
    <property type="match status" value="1"/>
</dbReference>
<organism evidence="1 2">
    <name type="scientific">Salinimonas iocasae</name>
    <dbReference type="NCBI Taxonomy" id="2572577"/>
    <lineage>
        <taxon>Bacteria</taxon>
        <taxon>Pseudomonadati</taxon>
        <taxon>Pseudomonadota</taxon>
        <taxon>Gammaproteobacteria</taxon>
        <taxon>Alteromonadales</taxon>
        <taxon>Alteromonadaceae</taxon>
        <taxon>Alteromonas/Salinimonas group</taxon>
        <taxon>Salinimonas</taxon>
    </lineage>
</organism>
<dbReference type="Gene3D" id="3.10.450.430">
    <property type="entry name" value="Protein of unknown function DUF2787"/>
    <property type="match status" value="1"/>
</dbReference>
<dbReference type="RefSeq" id="WP_139755394.1">
    <property type="nucleotide sequence ID" value="NZ_CP039852.1"/>
</dbReference>
<dbReference type="OrthoDB" id="5589278at2"/>